<dbReference type="SMART" id="SM00642">
    <property type="entry name" value="Aamy"/>
    <property type="match status" value="1"/>
</dbReference>
<protein>
    <submittedName>
        <fullName evidence="5">Oligo-1,6-glucosidase/glucan 1,6-alpha-glucosidase</fullName>
    </submittedName>
</protein>
<dbReference type="FunFam" id="3.90.400.10:FF:000002">
    <property type="entry name" value="Sucrose isomerase"/>
    <property type="match status" value="1"/>
</dbReference>
<evidence type="ECO:0000256" key="1">
    <source>
        <dbReference type="ARBA" id="ARBA00008061"/>
    </source>
</evidence>
<keyword evidence="6" id="KW-1185">Reference proteome</keyword>
<sequence length="540" mass="61708">MHKQDCWWHRSSVYQIYPRSFCDSDGDGIGDLAGIRSKLDYLALLGVDVLWLCPVYASPNDDNGYDIADYGRIMQEFGTMADMELLIAEAGKRGMKIMMDIVANHTSDEHKWFMEARKSADNPYRDYYIWAKQPNALSSTFGGSAWQYEAETGEYYLHLFSKKQPDLNWRNPRVRQEIADILIFWLDKGIGGFRFDVIDLIGKVPEQGITANGPRLHEYVRELNEKSFGPRNVLTVGESWTATPETGPLWSSPARHELSMIFQFGHLTLDQAQPGGEKWDLAPYSLLDLKSLLSRWQTELYGRGWNSLFWNNHDTPRAVSRFGDEGEYRLQSAKMLATVMYGMAGTPFIYQGEEIGMTNVRFTDMADYRDIETLHLYRDRLAAGHGAGSIMASIYAKGRDNARTPMQWDGGEHAGFSSGAPWIKVNPNYSEINVDAALKDPHSIFHFYRRLIALRKTADWLVYGSYELLLPRHEQLFAYVREYDNRRYLVFGNFSRQTLAINPADLRISPQAASILHNYTAVPLLEQGIIRPWEGGIISL</sequence>
<dbReference type="Gene3D" id="3.20.20.80">
    <property type="entry name" value="Glycosidases"/>
    <property type="match status" value="1"/>
</dbReference>
<reference evidence="5 6" key="1">
    <citation type="submission" date="2019-02" db="EMBL/GenBank/DDBJ databases">
        <title>Investigation of anaerobic lignin degradation for improved lignocellulosic biofuels.</title>
        <authorList>
            <person name="Deangelis K."/>
        </authorList>
    </citation>
    <scope>NUCLEOTIDE SEQUENCE [LARGE SCALE GENOMIC DNA]</scope>
    <source>
        <strain evidence="5 6">159R</strain>
    </source>
</reference>
<evidence type="ECO:0000259" key="4">
    <source>
        <dbReference type="SMART" id="SM00642"/>
    </source>
</evidence>
<dbReference type="RefSeq" id="WP_132924918.1">
    <property type="nucleotide sequence ID" value="NZ_SJOI01000001.1"/>
</dbReference>
<dbReference type="PANTHER" id="PTHR10357:SF184">
    <property type="entry name" value="OLIGO-1,6-GLUCOSIDASE 1"/>
    <property type="match status" value="1"/>
</dbReference>
<dbReference type="EMBL" id="SJOI01000001">
    <property type="protein sequence ID" value="TCL05934.1"/>
    <property type="molecule type" value="Genomic_DNA"/>
</dbReference>
<evidence type="ECO:0000256" key="3">
    <source>
        <dbReference type="ARBA" id="ARBA00023295"/>
    </source>
</evidence>
<dbReference type="CDD" id="cd11333">
    <property type="entry name" value="AmyAc_SI_OligoGlu_DGase"/>
    <property type="match status" value="1"/>
</dbReference>
<dbReference type="SUPFAM" id="SSF51445">
    <property type="entry name" value="(Trans)glycosidases"/>
    <property type="match status" value="1"/>
</dbReference>
<dbReference type="Gene3D" id="3.90.400.10">
    <property type="entry name" value="Oligo-1,6-glucosidase, Domain 2"/>
    <property type="match status" value="1"/>
</dbReference>
<organism evidence="5 6">
    <name type="scientific">Sodalis ligni</name>
    <dbReference type="NCBI Taxonomy" id="2697027"/>
    <lineage>
        <taxon>Bacteria</taxon>
        <taxon>Pseudomonadati</taxon>
        <taxon>Pseudomonadota</taxon>
        <taxon>Gammaproteobacteria</taxon>
        <taxon>Enterobacterales</taxon>
        <taxon>Bruguierivoracaceae</taxon>
        <taxon>Sodalis</taxon>
    </lineage>
</organism>
<dbReference type="Proteomes" id="UP000294555">
    <property type="component" value="Unassembled WGS sequence"/>
</dbReference>
<keyword evidence="2" id="KW-0378">Hydrolase</keyword>
<dbReference type="InterPro" id="IPR017853">
    <property type="entry name" value="GH"/>
</dbReference>
<name>A0A4R1NE93_9GAMM</name>
<dbReference type="InterPro" id="IPR045857">
    <property type="entry name" value="O16G_dom_2"/>
</dbReference>
<dbReference type="SUPFAM" id="SSF51011">
    <property type="entry name" value="Glycosyl hydrolase domain"/>
    <property type="match status" value="1"/>
</dbReference>
<comment type="caution">
    <text evidence="5">The sequence shown here is derived from an EMBL/GenBank/DDBJ whole genome shotgun (WGS) entry which is preliminary data.</text>
</comment>
<dbReference type="GO" id="GO:0004556">
    <property type="term" value="F:alpha-amylase activity"/>
    <property type="evidence" value="ECO:0007669"/>
    <property type="project" value="TreeGrafter"/>
</dbReference>
<accession>A0A4R1NE93</accession>
<gene>
    <name evidence="5" type="ORF">EZJ58_4158</name>
</gene>
<dbReference type="FunFam" id="3.20.20.80:FF:000064">
    <property type="entry name" value="Oligo-1,6-glucosidase"/>
    <property type="match status" value="1"/>
</dbReference>
<keyword evidence="3" id="KW-0326">Glycosidase</keyword>
<evidence type="ECO:0000313" key="6">
    <source>
        <dbReference type="Proteomes" id="UP000294555"/>
    </source>
</evidence>
<proteinExistence type="inferred from homology"/>
<evidence type="ECO:0000256" key="2">
    <source>
        <dbReference type="ARBA" id="ARBA00022801"/>
    </source>
</evidence>
<dbReference type="InterPro" id="IPR006047">
    <property type="entry name" value="GH13_cat_dom"/>
</dbReference>
<dbReference type="PANTHER" id="PTHR10357">
    <property type="entry name" value="ALPHA-AMYLASE FAMILY MEMBER"/>
    <property type="match status" value="1"/>
</dbReference>
<feature type="domain" description="Glycosyl hydrolase family 13 catalytic" evidence="4">
    <location>
        <begin position="15"/>
        <end position="403"/>
    </location>
</feature>
<dbReference type="Pfam" id="PF00128">
    <property type="entry name" value="Alpha-amylase"/>
    <property type="match status" value="1"/>
</dbReference>
<dbReference type="InterPro" id="IPR013780">
    <property type="entry name" value="Glyco_hydro_b"/>
</dbReference>
<evidence type="ECO:0000313" key="5">
    <source>
        <dbReference type="EMBL" id="TCL05934.1"/>
    </source>
</evidence>
<dbReference type="Gene3D" id="2.60.40.1180">
    <property type="entry name" value="Golgi alpha-mannosidase II"/>
    <property type="match status" value="1"/>
</dbReference>
<dbReference type="OrthoDB" id="9805159at2"/>
<comment type="similarity">
    <text evidence="1">Belongs to the glycosyl hydrolase 13 family.</text>
</comment>
<dbReference type="AlphaFoldDB" id="A0A4R1NE93"/>
<dbReference type="GO" id="GO:0009313">
    <property type="term" value="P:oligosaccharide catabolic process"/>
    <property type="evidence" value="ECO:0007669"/>
    <property type="project" value="TreeGrafter"/>
</dbReference>
<dbReference type="NCBIfam" id="NF008183">
    <property type="entry name" value="PRK10933.1"/>
    <property type="match status" value="1"/>
</dbReference>